<dbReference type="PANTHER" id="PTHR36401">
    <property type="entry name" value="NADH DEHYDROGENASE [UBIQUINONE] 1 BETA SUBCOMPLEX SUBUNIT 8, MITOCHONDRIAL"/>
    <property type="match status" value="1"/>
</dbReference>
<reference evidence="1 2" key="1">
    <citation type="journal article" date="2015" name="Genome Biol. Evol.">
        <title>Comparative Genomics of a Bacterivorous Green Alga Reveals Evolutionary Causalities and Consequences of Phago-Mixotrophic Mode of Nutrition.</title>
        <authorList>
            <person name="Burns J.A."/>
            <person name="Paasch A."/>
            <person name="Narechania A."/>
            <person name="Kim E."/>
        </authorList>
    </citation>
    <scope>NUCLEOTIDE SEQUENCE [LARGE SCALE GENOMIC DNA]</scope>
    <source>
        <strain evidence="1 2">PLY_AMNH</strain>
    </source>
</reference>
<gene>
    <name evidence="1" type="ORF">CYMTET_52851</name>
</gene>
<comment type="caution">
    <text evidence="1">The sequence shown here is derived from an EMBL/GenBank/DDBJ whole genome shotgun (WGS) entry which is preliminary data.</text>
</comment>
<dbReference type="PANTHER" id="PTHR36401:SF1">
    <property type="entry name" value="NADH DEHYDROGENASE [UBIQUINONE] 1 BETA SUBCOMPLEX SUBUNIT 8, MITOCHONDRIAL"/>
    <property type="match status" value="1"/>
</dbReference>
<dbReference type="AlphaFoldDB" id="A0AAE0BI80"/>
<keyword evidence="2" id="KW-1185">Reference proteome</keyword>
<proteinExistence type="predicted"/>
<dbReference type="EMBL" id="LGRX02034716">
    <property type="protein sequence ID" value="KAK3237046.1"/>
    <property type="molecule type" value="Genomic_DNA"/>
</dbReference>
<accession>A0AAE0BI80</accession>
<protein>
    <submittedName>
        <fullName evidence="1">Uncharacterized protein</fullName>
    </submittedName>
</protein>
<evidence type="ECO:0000313" key="1">
    <source>
        <dbReference type="EMBL" id="KAK3237046.1"/>
    </source>
</evidence>
<evidence type="ECO:0000313" key="2">
    <source>
        <dbReference type="Proteomes" id="UP001190700"/>
    </source>
</evidence>
<name>A0AAE0BI80_9CHLO</name>
<sequence length="128" mass="13430">MSVVLRSVSNALRCNALARAQVAGARQFGSTAAARGGGVGPLDYEPAPSSELPEEAELTWDNGGLNKEGCLDDMAPHIPKYQALAMLSGAIGGLCGIYQLAKYNDKASTVPFAARDYPFDNLKAELGK</sequence>
<dbReference type="Proteomes" id="UP001190700">
    <property type="component" value="Unassembled WGS sequence"/>
</dbReference>
<organism evidence="1 2">
    <name type="scientific">Cymbomonas tetramitiformis</name>
    <dbReference type="NCBI Taxonomy" id="36881"/>
    <lineage>
        <taxon>Eukaryota</taxon>
        <taxon>Viridiplantae</taxon>
        <taxon>Chlorophyta</taxon>
        <taxon>Pyramimonadophyceae</taxon>
        <taxon>Pyramimonadales</taxon>
        <taxon>Pyramimonadaceae</taxon>
        <taxon>Cymbomonas</taxon>
    </lineage>
</organism>
<dbReference type="InterPro" id="IPR038863">
    <property type="entry name" value="Put_Complex_I_su8"/>
</dbReference>